<dbReference type="EMBL" id="PFAV01000019">
    <property type="protein sequence ID" value="PIR91683.1"/>
    <property type="molecule type" value="Genomic_DNA"/>
</dbReference>
<dbReference type="Proteomes" id="UP000228906">
    <property type="component" value="Unassembled WGS sequence"/>
</dbReference>
<feature type="domain" description="DOD-type homing endonuclease" evidence="1">
    <location>
        <begin position="123"/>
        <end position="271"/>
    </location>
</feature>
<evidence type="ECO:0000313" key="3">
    <source>
        <dbReference type="Proteomes" id="UP000228906"/>
    </source>
</evidence>
<reference evidence="3" key="1">
    <citation type="submission" date="2017-09" db="EMBL/GenBank/DDBJ databases">
        <title>Depth-based differentiation of microbial function through sediment-hosted aquifers and enrichment of novel symbionts in the deep terrestrial subsurface.</title>
        <authorList>
            <person name="Probst A.J."/>
            <person name="Ladd B."/>
            <person name="Jarett J.K."/>
            <person name="Geller-Mcgrath D.E."/>
            <person name="Sieber C.M.K."/>
            <person name="Emerson J.B."/>
            <person name="Anantharaman K."/>
            <person name="Thomas B.C."/>
            <person name="Malmstrom R."/>
            <person name="Stieglmeier M."/>
            <person name="Klingl A."/>
            <person name="Woyke T."/>
            <person name="Ryan C.M."/>
            <person name="Banfield J.F."/>
        </authorList>
    </citation>
    <scope>NUCLEOTIDE SEQUENCE [LARGE SCALE GENOMIC DNA]</scope>
</reference>
<dbReference type="InterPro" id="IPR006142">
    <property type="entry name" value="INTEIN"/>
</dbReference>
<protein>
    <recommendedName>
        <fullName evidence="1">DOD-type homing endonuclease domain-containing protein</fullName>
    </recommendedName>
</protein>
<dbReference type="SUPFAM" id="SSF55608">
    <property type="entry name" value="Homing endonucleases"/>
    <property type="match status" value="2"/>
</dbReference>
<comment type="caution">
    <text evidence="2">The sequence shown here is derived from an EMBL/GenBank/DDBJ whole genome shotgun (WGS) entry which is preliminary data.</text>
</comment>
<evidence type="ECO:0000313" key="2">
    <source>
        <dbReference type="EMBL" id="PIR91683.1"/>
    </source>
</evidence>
<dbReference type="Pfam" id="PF14528">
    <property type="entry name" value="LAGLIDADG_3"/>
    <property type="match status" value="2"/>
</dbReference>
<dbReference type="InterPro" id="IPR027434">
    <property type="entry name" value="Homing_endonucl"/>
</dbReference>
<dbReference type="Gene3D" id="3.10.28.10">
    <property type="entry name" value="Homing endonucleases"/>
    <property type="match status" value="1"/>
</dbReference>
<dbReference type="InterPro" id="IPR004860">
    <property type="entry name" value="LAGLIDADG_dom"/>
</dbReference>
<organism evidence="2 3">
    <name type="scientific">bacterium (Candidatus Gribaldobacteria) CG10_big_fil_rev_8_21_14_0_10_41_12</name>
    <dbReference type="NCBI Taxonomy" id="2014277"/>
    <lineage>
        <taxon>Bacteria</taxon>
        <taxon>Candidatus Gribaldobacteria</taxon>
    </lineage>
</organism>
<dbReference type="PRINTS" id="PR00379">
    <property type="entry name" value="INTEIN"/>
</dbReference>
<dbReference type="GO" id="GO:0016539">
    <property type="term" value="P:intein-mediated protein splicing"/>
    <property type="evidence" value="ECO:0007669"/>
    <property type="project" value="InterPro"/>
</dbReference>
<accession>A0A2H0UXZ3</accession>
<dbReference type="GO" id="GO:0004519">
    <property type="term" value="F:endonuclease activity"/>
    <property type="evidence" value="ECO:0007669"/>
    <property type="project" value="InterPro"/>
</dbReference>
<proteinExistence type="predicted"/>
<gene>
    <name evidence="2" type="ORF">COU03_00990</name>
</gene>
<dbReference type="AlphaFoldDB" id="A0A2H0UXZ3"/>
<dbReference type="PROSITE" id="PS50819">
    <property type="entry name" value="INTEIN_ENDONUCLEASE"/>
    <property type="match status" value="1"/>
</dbReference>
<evidence type="ECO:0000259" key="1">
    <source>
        <dbReference type="PROSITE" id="PS50819"/>
    </source>
</evidence>
<name>A0A2H0UXZ3_9BACT</name>
<dbReference type="InterPro" id="IPR004042">
    <property type="entry name" value="Intein_endonuc_central"/>
</dbReference>
<sequence>MKNLKFFVILRLMQKLSESQRVSEIEQKWQGGIEKLFYNWHWNDGFTHREIANTIDVPRPTITRWFRQLNISTQDCERPTKRRYQIRLLKILKQIQKKKIHYEKPCLANKHFFKSWGPGMAYVLGYFAADGCMYINHRGSHFIEFTSTDKELIEKVKILISSEHKIGSHKHENSNLLCSYRLQVGSKEMFNDLSELGFTPAKSKTVRLSKIPNEYFSHFVRGFFDGDGCVYFGNCYKNDRQRREFVLSTRFSSGSREFLQELWHYLKIYADIKGGSLVAKEKDDKINYDLQFSKNDSIQLFHFMYKGVTEIKFLERKYYKFQEAFKIINYAGVA</sequence>